<keyword evidence="4" id="KW-0408">Iron</keyword>
<dbReference type="NCBIfam" id="TIGR04038">
    <property type="entry name" value="tatD_link_rSAM"/>
    <property type="match status" value="1"/>
</dbReference>
<evidence type="ECO:0000259" key="6">
    <source>
        <dbReference type="PROSITE" id="PS51918"/>
    </source>
</evidence>
<evidence type="ECO:0000313" key="8">
    <source>
        <dbReference type="Proteomes" id="UP000176938"/>
    </source>
</evidence>
<dbReference type="GO" id="GO:0003824">
    <property type="term" value="F:catalytic activity"/>
    <property type="evidence" value="ECO:0007669"/>
    <property type="project" value="InterPro"/>
</dbReference>
<evidence type="ECO:0000256" key="5">
    <source>
        <dbReference type="ARBA" id="ARBA00023014"/>
    </source>
</evidence>
<evidence type="ECO:0000256" key="1">
    <source>
        <dbReference type="ARBA" id="ARBA00022485"/>
    </source>
</evidence>
<organism evidence="7 8">
    <name type="scientific">candidate division WOR-1 bacterium RIFCSPLOWO2_02_FULL_46_20</name>
    <dbReference type="NCBI Taxonomy" id="1802567"/>
    <lineage>
        <taxon>Bacteria</taxon>
        <taxon>Bacillati</taxon>
        <taxon>Saganbacteria</taxon>
    </lineage>
</organism>
<feature type="domain" description="Radical SAM core" evidence="6">
    <location>
        <begin position="6"/>
        <end position="198"/>
    </location>
</feature>
<dbReference type="Pfam" id="PF04055">
    <property type="entry name" value="Radical_SAM"/>
    <property type="match status" value="1"/>
</dbReference>
<dbReference type="CDD" id="cd01335">
    <property type="entry name" value="Radical_SAM"/>
    <property type="match status" value="1"/>
</dbReference>
<sequence length="198" mass="22702">MQSITYPIGDSLYLNITNRCTNECSFCIRNKATFFNGQHQLWLDHEPSIEEIIKAIGDHSKYKQIVFCGYGEPLIRLDVVREVSKQLKSKIRIDTNGHANLFWGKNILPELNGLIDFMSISLDAENAEVYERICRPAFGKKAYPAVIEFIKEAKKYVPNVEASVVDLPAIDKKACEKIAQKLGVSFRVRSYYEETYVR</sequence>
<accession>A0A1F4R8F9</accession>
<dbReference type="InterPro" id="IPR023821">
    <property type="entry name" value="rSAM_TatD-assoc"/>
</dbReference>
<protein>
    <submittedName>
        <fullName evidence="7">Radical SAM protein</fullName>
    </submittedName>
</protein>
<dbReference type="SFLD" id="SFLDS00029">
    <property type="entry name" value="Radical_SAM"/>
    <property type="match status" value="1"/>
</dbReference>
<dbReference type="Gene3D" id="3.20.20.70">
    <property type="entry name" value="Aldolase class I"/>
    <property type="match status" value="1"/>
</dbReference>
<keyword evidence="1" id="KW-0004">4Fe-4S</keyword>
<dbReference type="GO" id="GO:0046872">
    <property type="term" value="F:metal ion binding"/>
    <property type="evidence" value="ECO:0007669"/>
    <property type="project" value="UniProtKB-KW"/>
</dbReference>
<dbReference type="Proteomes" id="UP000176938">
    <property type="component" value="Unassembled WGS sequence"/>
</dbReference>
<comment type="caution">
    <text evidence="7">The sequence shown here is derived from an EMBL/GenBank/DDBJ whole genome shotgun (WGS) entry which is preliminary data.</text>
</comment>
<evidence type="ECO:0000256" key="2">
    <source>
        <dbReference type="ARBA" id="ARBA00022691"/>
    </source>
</evidence>
<keyword evidence="3" id="KW-0479">Metal-binding</keyword>
<dbReference type="AlphaFoldDB" id="A0A1F4R8F9"/>
<evidence type="ECO:0000256" key="4">
    <source>
        <dbReference type="ARBA" id="ARBA00023004"/>
    </source>
</evidence>
<dbReference type="EMBL" id="METP01000051">
    <property type="protein sequence ID" value="OGC04457.1"/>
    <property type="molecule type" value="Genomic_DNA"/>
</dbReference>
<dbReference type="PANTHER" id="PTHR42836:SF1">
    <property type="entry name" value="7-CARBOXY-7-DEAZAGUANINE SYNTHASE"/>
    <property type="match status" value="1"/>
</dbReference>
<dbReference type="InterPro" id="IPR058240">
    <property type="entry name" value="rSAM_sf"/>
</dbReference>
<dbReference type="InterPro" id="IPR013785">
    <property type="entry name" value="Aldolase_TIM"/>
</dbReference>
<gene>
    <name evidence="7" type="ORF">A3H38_02035</name>
</gene>
<dbReference type="PROSITE" id="PS51918">
    <property type="entry name" value="RADICAL_SAM"/>
    <property type="match status" value="1"/>
</dbReference>
<dbReference type="PANTHER" id="PTHR42836">
    <property type="entry name" value="7-CARBOXY-7-DEAZAGUANINE SYNTHASE"/>
    <property type="match status" value="1"/>
</dbReference>
<proteinExistence type="predicted"/>
<dbReference type="InterPro" id="IPR007197">
    <property type="entry name" value="rSAM"/>
</dbReference>
<keyword evidence="2" id="KW-0949">S-adenosyl-L-methionine</keyword>
<keyword evidence="5" id="KW-0411">Iron-sulfur</keyword>
<dbReference type="GO" id="GO:0051539">
    <property type="term" value="F:4 iron, 4 sulfur cluster binding"/>
    <property type="evidence" value="ECO:0007669"/>
    <property type="project" value="UniProtKB-KW"/>
</dbReference>
<dbReference type="SFLD" id="SFLDG01111">
    <property type="entry name" value="Uncharacterised_Radical_SAM_Su"/>
    <property type="match status" value="1"/>
</dbReference>
<evidence type="ECO:0000256" key="3">
    <source>
        <dbReference type="ARBA" id="ARBA00022723"/>
    </source>
</evidence>
<reference evidence="7 8" key="1">
    <citation type="journal article" date="2016" name="Nat. Commun.">
        <title>Thousands of microbial genomes shed light on interconnected biogeochemical processes in an aquifer system.</title>
        <authorList>
            <person name="Anantharaman K."/>
            <person name="Brown C.T."/>
            <person name="Hug L.A."/>
            <person name="Sharon I."/>
            <person name="Castelle C.J."/>
            <person name="Probst A.J."/>
            <person name="Thomas B.C."/>
            <person name="Singh A."/>
            <person name="Wilkins M.J."/>
            <person name="Karaoz U."/>
            <person name="Brodie E.L."/>
            <person name="Williams K.H."/>
            <person name="Hubbard S.S."/>
            <person name="Banfield J.F."/>
        </authorList>
    </citation>
    <scope>NUCLEOTIDE SEQUENCE [LARGE SCALE GENOMIC DNA]</scope>
</reference>
<name>A0A1F4R8F9_UNCSA</name>
<evidence type="ECO:0000313" key="7">
    <source>
        <dbReference type="EMBL" id="OGC04457.1"/>
    </source>
</evidence>
<dbReference type="SUPFAM" id="SSF102114">
    <property type="entry name" value="Radical SAM enzymes"/>
    <property type="match status" value="1"/>
</dbReference>